<dbReference type="Proteomes" id="UP000004810">
    <property type="component" value="Unassembled WGS sequence"/>
</dbReference>
<evidence type="ECO:0000313" key="1">
    <source>
        <dbReference type="EMBL" id="EJW74043.1"/>
    </source>
</evidence>
<accession>J9DWJ6</accession>
<dbReference type="EMBL" id="ADBV01012960">
    <property type="protein sequence ID" value="EJW74043.1"/>
    <property type="molecule type" value="Genomic_DNA"/>
</dbReference>
<name>J9DWJ6_WUCBA</name>
<proteinExistence type="predicted"/>
<gene>
    <name evidence="1" type="ORF">WUBG_15050</name>
</gene>
<reference evidence="2" key="1">
    <citation type="submission" date="2012-08" db="EMBL/GenBank/DDBJ databases">
        <title>The Genome Sequence of Wuchereria bancrofti.</title>
        <authorList>
            <person name="Nutman T.B."/>
            <person name="Fink D.L."/>
            <person name="Russ C."/>
            <person name="Young S."/>
            <person name="Zeng Q."/>
            <person name="Koehrsen M."/>
            <person name="Alvarado L."/>
            <person name="Berlin A."/>
            <person name="Chapman S.B."/>
            <person name="Chen Z."/>
            <person name="Freedman E."/>
            <person name="Gellesch M."/>
            <person name="Goldberg J."/>
            <person name="Griggs A."/>
            <person name="Gujja S."/>
            <person name="Heilman E.R."/>
            <person name="Heiman D."/>
            <person name="Hepburn T."/>
            <person name="Howarth C."/>
            <person name="Jen D."/>
            <person name="Larson L."/>
            <person name="Lewis B."/>
            <person name="Mehta T."/>
            <person name="Park D."/>
            <person name="Pearson M."/>
            <person name="Roberts A."/>
            <person name="Saif S."/>
            <person name="Shea T."/>
            <person name="Shenoy N."/>
            <person name="Sisk P."/>
            <person name="Stolte C."/>
            <person name="Sykes S."/>
            <person name="Walk T."/>
            <person name="White J."/>
            <person name="Yandava C."/>
            <person name="Haas B."/>
            <person name="Henn M.R."/>
            <person name="Nusbaum C."/>
            <person name="Birren B."/>
        </authorList>
    </citation>
    <scope>NUCLEOTIDE SEQUENCE [LARGE SCALE GENOMIC DNA]</scope>
    <source>
        <strain evidence="2">NA</strain>
    </source>
</reference>
<comment type="caution">
    <text evidence="1">The sequence shown here is derived from an EMBL/GenBank/DDBJ whole genome shotgun (WGS) entry which is preliminary data.</text>
</comment>
<organism evidence="1 2">
    <name type="scientific">Wuchereria bancrofti</name>
    <dbReference type="NCBI Taxonomy" id="6293"/>
    <lineage>
        <taxon>Eukaryota</taxon>
        <taxon>Metazoa</taxon>
        <taxon>Ecdysozoa</taxon>
        <taxon>Nematoda</taxon>
        <taxon>Chromadorea</taxon>
        <taxon>Rhabditida</taxon>
        <taxon>Spirurina</taxon>
        <taxon>Spiruromorpha</taxon>
        <taxon>Filarioidea</taxon>
        <taxon>Onchocercidae</taxon>
        <taxon>Wuchereria</taxon>
    </lineage>
</organism>
<dbReference type="AlphaFoldDB" id="J9DWJ6"/>
<evidence type="ECO:0000313" key="2">
    <source>
        <dbReference type="Proteomes" id="UP000004810"/>
    </source>
</evidence>
<protein>
    <submittedName>
        <fullName evidence="1">Uncharacterized protein</fullName>
    </submittedName>
</protein>
<sequence>MHTELFFNRSAIPRPMMDLERRLWRMNENLIMEEQRANTTELKRLWKPFDWTKESK</sequence>